<dbReference type="STRING" id="500637.PROVRUST_05389"/>
<dbReference type="Proteomes" id="UP000005512">
    <property type="component" value="Unassembled WGS sequence"/>
</dbReference>
<comment type="caution">
    <text evidence="1">The sequence shown here is derived from an EMBL/GenBank/DDBJ whole genome shotgun (WGS) entry which is preliminary data.</text>
</comment>
<dbReference type="SUPFAM" id="SSF52113">
    <property type="entry name" value="BRCT domain"/>
    <property type="match status" value="1"/>
</dbReference>
<keyword evidence="2" id="KW-1185">Reference proteome</keyword>
<dbReference type="InterPro" id="IPR036420">
    <property type="entry name" value="BRCT_dom_sf"/>
</dbReference>
<gene>
    <name evidence="1" type="ORF">PROVRUST_05389</name>
</gene>
<evidence type="ECO:0000313" key="2">
    <source>
        <dbReference type="Proteomes" id="UP000005512"/>
    </source>
</evidence>
<evidence type="ECO:0000313" key="1">
    <source>
        <dbReference type="EMBL" id="EFB73301.1"/>
    </source>
</evidence>
<dbReference type="EMBL" id="ABXV02000013">
    <property type="protein sequence ID" value="EFB73301.1"/>
    <property type="molecule type" value="Genomic_DNA"/>
</dbReference>
<protein>
    <recommendedName>
        <fullName evidence="3">BRCT domain-containing protein</fullName>
    </recommendedName>
</protein>
<sequence length="168" mass="19309">MTINEVIFVSAILNFVYINTKNEVKAQSITNVSENDEYFQGESLLPDEDRKLKTFRKDRVIKYTNSINESEEYISEGLETGKFYVSKPKSETFDVHFTGFLKADKEKLTELAADAGMVVRKSVTVHLKLLCYGYNASQMKMDKAREMGIIILNENQFREFLVTGDFTD</sequence>
<accession>D1NZN5</accession>
<evidence type="ECO:0008006" key="3">
    <source>
        <dbReference type="Google" id="ProtNLM"/>
    </source>
</evidence>
<dbReference type="eggNOG" id="ENOG5033AB4">
    <property type="taxonomic scope" value="Bacteria"/>
</dbReference>
<organism evidence="1 2">
    <name type="scientific">Providencia rustigianii DSM 4541</name>
    <dbReference type="NCBI Taxonomy" id="500637"/>
    <lineage>
        <taxon>Bacteria</taxon>
        <taxon>Pseudomonadati</taxon>
        <taxon>Pseudomonadota</taxon>
        <taxon>Gammaproteobacteria</taxon>
        <taxon>Enterobacterales</taxon>
        <taxon>Morganellaceae</taxon>
        <taxon>Providencia</taxon>
    </lineage>
</organism>
<name>D1NZN5_9GAMM</name>
<dbReference type="AlphaFoldDB" id="D1NZN5"/>
<dbReference type="HOGENOM" id="CLU_103707_0_0_6"/>
<proteinExistence type="predicted"/>
<reference evidence="1" key="1">
    <citation type="submission" date="2009-12" db="EMBL/GenBank/DDBJ databases">
        <authorList>
            <person name="Weinstock G."/>
            <person name="Sodergren E."/>
            <person name="Clifton S."/>
            <person name="Fulton L."/>
            <person name="Fulton B."/>
            <person name="Courtney L."/>
            <person name="Fronick C."/>
            <person name="Harrison M."/>
            <person name="Strong C."/>
            <person name="Farmer C."/>
            <person name="Delahaunty K."/>
            <person name="Markovic C."/>
            <person name="Hall O."/>
            <person name="Minx P."/>
            <person name="Tomlinson C."/>
            <person name="Mitreva M."/>
            <person name="Nelson J."/>
            <person name="Hou S."/>
            <person name="Wollam A."/>
            <person name="Pepin K.H."/>
            <person name="Johnson M."/>
            <person name="Bhonagiri V."/>
            <person name="Nash W.E."/>
            <person name="Warren W."/>
            <person name="Chinwalla A."/>
            <person name="Mardis E.R."/>
            <person name="Wilson R.K."/>
        </authorList>
    </citation>
    <scope>NUCLEOTIDE SEQUENCE [LARGE SCALE GENOMIC DNA]</scope>
    <source>
        <strain evidence="1">DSM 4541</strain>
    </source>
</reference>
<dbReference type="Gene3D" id="3.40.50.10190">
    <property type="entry name" value="BRCT domain"/>
    <property type="match status" value="1"/>
</dbReference>